<dbReference type="GO" id="GO:0032502">
    <property type="term" value="P:developmental process"/>
    <property type="evidence" value="ECO:0007669"/>
    <property type="project" value="TreeGrafter"/>
</dbReference>
<dbReference type="SMART" id="SM00353">
    <property type="entry name" value="HLH"/>
    <property type="match status" value="1"/>
</dbReference>
<name>A0A7I8WDI3_9ANNE</name>
<protein>
    <submittedName>
        <fullName evidence="2">DgyrCDS14296</fullName>
    </submittedName>
</protein>
<gene>
    <name evidence="2" type="ORF">DGYR_LOCUS13398</name>
</gene>
<dbReference type="InterPro" id="IPR011598">
    <property type="entry name" value="bHLH_dom"/>
</dbReference>
<dbReference type="InterPro" id="IPR036638">
    <property type="entry name" value="HLH_DNA-bd_sf"/>
</dbReference>
<evidence type="ECO:0000313" key="3">
    <source>
        <dbReference type="Proteomes" id="UP000549394"/>
    </source>
</evidence>
<accession>A0A7I8WDI3</accession>
<dbReference type="PANTHER" id="PTHR23349:SF112">
    <property type="entry name" value="48 RELATED 1, ISOFORM B"/>
    <property type="match status" value="1"/>
</dbReference>
<dbReference type="Proteomes" id="UP000549394">
    <property type="component" value="Unassembled WGS sequence"/>
</dbReference>
<organism evidence="2 3">
    <name type="scientific">Dimorphilus gyrociliatus</name>
    <dbReference type="NCBI Taxonomy" id="2664684"/>
    <lineage>
        <taxon>Eukaryota</taxon>
        <taxon>Metazoa</taxon>
        <taxon>Spiralia</taxon>
        <taxon>Lophotrochozoa</taxon>
        <taxon>Annelida</taxon>
        <taxon>Polychaeta</taxon>
        <taxon>Polychaeta incertae sedis</taxon>
        <taxon>Dinophilidae</taxon>
        <taxon>Dimorphilus</taxon>
    </lineage>
</organism>
<dbReference type="GO" id="GO:0046983">
    <property type="term" value="F:protein dimerization activity"/>
    <property type="evidence" value="ECO:0007669"/>
    <property type="project" value="InterPro"/>
</dbReference>
<dbReference type="GO" id="GO:0000981">
    <property type="term" value="F:DNA-binding transcription factor activity, RNA polymerase II-specific"/>
    <property type="evidence" value="ECO:0007669"/>
    <property type="project" value="TreeGrafter"/>
</dbReference>
<dbReference type="AlphaFoldDB" id="A0A7I8WDI3"/>
<reference evidence="2 3" key="1">
    <citation type="submission" date="2020-08" db="EMBL/GenBank/DDBJ databases">
        <authorList>
            <person name="Hejnol A."/>
        </authorList>
    </citation>
    <scope>NUCLEOTIDE SEQUENCE [LARGE SCALE GENOMIC DNA]</scope>
</reference>
<dbReference type="InterPro" id="IPR050283">
    <property type="entry name" value="E-box_TF_Regulators"/>
</dbReference>
<dbReference type="EMBL" id="CAJFCJ010000032">
    <property type="protein sequence ID" value="CAD5126125.1"/>
    <property type="molecule type" value="Genomic_DNA"/>
</dbReference>
<dbReference type="OrthoDB" id="6106870at2759"/>
<dbReference type="SUPFAM" id="SSF47459">
    <property type="entry name" value="HLH, helix-loop-helix DNA-binding domain"/>
    <property type="match status" value="1"/>
</dbReference>
<dbReference type="Pfam" id="PF00010">
    <property type="entry name" value="HLH"/>
    <property type="match status" value="1"/>
</dbReference>
<keyword evidence="3" id="KW-1185">Reference proteome</keyword>
<feature type="domain" description="BHLH" evidence="1">
    <location>
        <begin position="45"/>
        <end position="95"/>
    </location>
</feature>
<dbReference type="Gene3D" id="4.10.280.10">
    <property type="entry name" value="Helix-loop-helix DNA-binding domain"/>
    <property type="match status" value="1"/>
</dbReference>
<dbReference type="GO" id="GO:0000977">
    <property type="term" value="F:RNA polymerase II transcription regulatory region sequence-specific DNA binding"/>
    <property type="evidence" value="ECO:0007669"/>
    <property type="project" value="TreeGrafter"/>
</dbReference>
<sequence length="187" mass="21750">METIDFSFTDSFYWEDPLSVDFGWNYEENYIPCQELEKKGRKRVNQRHAANLRERKRMRTINDAFEGLRARVPAADKKLSKVDTLRLAVRYIQHLANIVESCGGTNNKKQKKTETNGKVILRCSQYQQVQAGEYPLSSVYGHSLSWTSEKEIEEDHFSERKKSATLWIPEQLCPEEQAELSSQSLRA</sequence>
<evidence type="ECO:0000259" key="1">
    <source>
        <dbReference type="PROSITE" id="PS50888"/>
    </source>
</evidence>
<evidence type="ECO:0000313" key="2">
    <source>
        <dbReference type="EMBL" id="CAD5126125.1"/>
    </source>
</evidence>
<dbReference type="PANTHER" id="PTHR23349">
    <property type="entry name" value="BASIC HELIX-LOOP-HELIX TRANSCRIPTION FACTOR, TWIST"/>
    <property type="match status" value="1"/>
</dbReference>
<dbReference type="PROSITE" id="PS50888">
    <property type="entry name" value="BHLH"/>
    <property type="match status" value="1"/>
</dbReference>
<comment type="caution">
    <text evidence="2">The sequence shown here is derived from an EMBL/GenBank/DDBJ whole genome shotgun (WGS) entry which is preliminary data.</text>
</comment>
<proteinExistence type="predicted"/>